<sequence length="49" mass="5433">MKNTFYILIALFILSSCGPHRMSCGARGICKSPEKQTTEKPEKAFTVKA</sequence>
<dbReference type="Proteomes" id="UP000280091">
    <property type="component" value="Unassembled WGS sequence"/>
</dbReference>
<evidence type="ECO:0008006" key="3">
    <source>
        <dbReference type="Google" id="ProtNLM"/>
    </source>
</evidence>
<accession>A0A495S6R8</accession>
<reference evidence="1 2" key="1">
    <citation type="submission" date="2018-10" db="EMBL/GenBank/DDBJ databases">
        <title>Genomic Encyclopedia of Archaeal and Bacterial Type Strains, Phase II (KMG-II): from individual species to whole genera.</title>
        <authorList>
            <person name="Goeker M."/>
        </authorList>
    </citation>
    <scope>NUCLEOTIDE SEQUENCE [LARGE SCALE GENOMIC DNA]</scope>
    <source>
        <strain evidence="1 2">DSM 15094</strain>
    </source>
</reference>
<dbReference type="PROSITE" id="PS51257">
    <property type="entry name" value="PROKAR_LIPOPROTEIN"/>
    <property type="match status" value="1"/>
</dbReference>
<evidence type="ECO:0000313" key="1">
    <source>
        <dbReference type="EMBL" id="RKS95261.1"/>
    </source>
</evidence>
<protein>
    <recommendedName>
        <fullName evidence="3">Lipoprotein</fullName>
    </recommendedName>
</protein>
<comment type="caution">
    <text evidence="1">The sequence shown here is derived from an EMBL/GenBank/DDBJ whole genome shotgun (WGS) entry which is preliminary data.</text>
</comment>
<organism evidence="1 2">
    <name type="scientific">Flavobacterium limicola</name>
    <dbReference type="NCBI Taxonomy" id="180441"/>
    <lineage>
        <taxon>Bacteria</taxon>
        <taxon>Pseudomonadati</taxon>
        <taxon>Bacteroidota</taxon>
        <taxon>Flavobacteriia</taxon>
        <taxon>Flavobacteriales</taxon>
        <taxon>Flavobacteriaceae</taxon>
        <taxon>Flavobacterium</taxon>
    </lineage>
</organism>
<dbReference type="RefSeq" id="WP_167445684.1">
    <property type="nucleotide sequence ID" value="NZ_RBXA01000001.1"/>
</dbReference>
<gene>
    <name evidence="1" type="ORF">BC952_0921</name>
</gene>
<dbReference type="EMBL" id="RBXA01000001">
    <property type="protein sequence ID" value="RKS95261.1"/>
    <property type="molecule type" value="Genomic_DNA"/>
</dbReference>
<keyword evidence="2" id="KW-1185">Reference proteome</keyword>
<evidence type="ECO:0000313" key="2">
    <source>
        <dbReference type="Proteomes" id="UP000280091"/>
    </source>
</evidence>
<proteinExistence type="predicted"/>
<name>A0A495S6R8_9FLAO</name>
<dbReference type="AlphaFoldDB" id="A0A495S6R8"/>